<dbReference type="PANTHER" id="PTHR33164">
    <property type="entry name" value="TRANSCRIPTIONAL REGULATOR, MARR FAMILY"/>
    <property type="match status" value="1"/>
</dbReference>
<proteinExistence type="predicted"/>
<dbReference type="Proteomes" id="UP000539075">
    <property type="component" value="Unassembled WGS sequence"/>
</dbReference>
<dbReference type="PROSITE" id="PS50995">
    <property type="entry name" value="HTH_MARR_2"/>
    <property type="match status" value="1"/>
</dbReference>
<dbReference type="SUPFAM" id="SSF46785">
    <property type="entry name" value="Winged helix' DNA-binding domain"/>
    <property type="match status" value="1"/>
</dbReference>
<dbReference type="AlphaFoldDB" id="A0A7W8BZ64"/>
<dbReference type="InterPro" id="IPR036388">
    <property type="entry name" value="WH-like_DNA-bd_sf"/>
</dbReference>
<evidence type="ECO:0000313" key="3">
    <source>
        <dbReference type="Proteomes" id="UP000539075"/>
    </source>
</evidence>
<dbReference type="InterPro" id="IPR000835">
    <property type="entry name" value="HTH_MarR-typ"/>
</dbReference>
<organism evidence="2 3">
    <name type="scientific">Desulfovibrio intestinalis</name>
    <dbReference type="NCBI Taxonomy" id="58621"/>
    <lineage>
        <taxon>Bacteria</taxon>
        <taxon>Pseudomonadati</taxon>
        <taxon>Thermodesulfobacteriota</taxon>
        <taxon>Desulfovibrionia</taxon>
        <taxon>Desulfovibrionales</taxon>
        <taxon>Desulfovibrionaceae</taxon>
        <taxon>Desulfovibrio</taxon>
    </lineage>
</organism>
<dbReference type="Pfam" id="PF12802">
    <property type="entry name" value="MarR_2"/>
    <property type="match status" value="1"/>
</dbReference>
<keyword evidence="3" id="KW-1185">Reference proteome</keyword>
<dbReference type="GO" id="GO:0003700">
    <property type="term" value="F:DNA-binding transcription factor activity"/>
    <property type="evidence" value="ECO:0007669"/>
    <property type="project" value="InterPro"/>
</dbReference>
<protein>
    <submittedName>
        <fullName evidence="2">DNA-binding MarR family transcriptional regulator</fullName>
    </submittedName>
</protein>
<name>A0A7W8BZ64_9BACT</name>
<dbReference type="SMART" id="SM00347">
    <property type="entry name" value="HTH_MARR"/>
    <property type="match status" value="1"/>
</dbReference>
<evidence type="ECO:0000259" key="1">
    <source>
        <dbReference type="PROSITE" id="PS50995"/>
    </source>
</evidence>
<dbReference type="GO" id="GO:0006950">
    <property type="term" value="P:response to stress"/>
    <property type="evidence" value="ECO:0007669"/>
    <property type="project" value="TreeGrafter"/>
</dbReference>
<dbReference type="InterPro" id="IPR039422">
    <property type="entry name" value="MarR/SlyA-like"/>
</dbReference>
<dbReference type="InterPro" id="IPR036390">
    <property type="entry name" value="WH_DNA-bd_sf"/>
</dbReference>
<dbReference type="PRINTS" id="PR00598">
    <property type="entry name" value="HTHMARR"/>
</dbReference>
<sequence length="142" mass="16101">MHGEYLEESYIPFQCLVISALNRFSVGGVSTAQYQVLDALASCESKTTKELAALRGISQSGASKLTKRLLDKKYIEQKRSEHDRRSYHISITDEGRGFLERAEKFRSEILVRIEDALSPEEIKMFSDLCRKITGSENSCCKE</sequence>
<comment type="caution">
    <text evidence="2">The sequence shown here is derived from an EMBL/GenBank/DDBJ whole genome shotgun (WGS) entry which is preliminary data.</text>
</comment>
<reference evidence="2 3" key="1">
    <citation type="submission" date="2020-08" db="EMBL/GenBank/DDBJ databases">
        <title>Genomic Encyclopedia of Type Strains, Phase IV (KMG-IV): sequencing the most valuable type-strain genomes for metagenomic binning, comparative biology and taxonomic classification.</title>
        <authorList>
            <person name="Goeker M."/>
        </authorList>
    </citation>
    <scope>NUCLEOTIDE SEQUENCE [LARGE SCALE GENOMIC DNA]</scope>
    <source>
        <strain evidence="2 3">DSM 11275</strain>
    </source>
</reference>
<accession>A0A7W8BZ64</accession>
<evidence type="ECO:0000313" key="2">
    <source>
        <dbReference type="EMBL" id="MBB5142661.1"/>
    </source>
</evidence>
<gene>
    <name evidence="2" type="ORF">HNQ38_000740</name>
</gene>
<feature type="domain" description="HTH marR-type" evidence="1">
    <location>
        <begin position="1"/>
        <end position="134"/>
    </location>
</feature>
<dbReference type="GO" id="GO:0003677">
    <property type="term" value="F:DNA binding"/>
    <property type="evidence" value="ECO:0007669"/>
    <property type="project" value="UniProtKB-KW"/>
</dbReference>
<dbReference type="PANTHER" id="PTHR33164:SF101">
    <property type="entry name" value="TRANSCRIPTIONAL REPRESSOR MPRA"/>
    <property type="match status" value="1"/>
</dbReference>
<dbReference type="Gene3D" id="1.10.10.10">
    <property type="entry name" value="Winged helix-like DNA-binding domain superfamily/Winged helix DNA-binding domain"/>
    <property type="match status" value="1"/>
</dbReference>
<keyword evidence="2" id="KW-0238">DNA-binding</keyword>
<dbReference type="EMBL" id="JACHGO010000002">
    <property type="protein sequence ID" value="MBB5142661.1"/>
    <property type="molecule type" value="Genomic_DNA"/>
</dbReference>
<dbReference type="RefSeq" id="WP_183718045.1">
    <property type="nucleotide sequence ID" value="NZ_JACHGO010000002.1"/>
</dbReference>